<evidence type="ECO:0000256" key="4">
    <source>
        <dbReference type="ARBA" id="ARBA00022884"/>
    </source>
</evidence>
<comment type="subcellular location">
    <subcellularLocation>
        <location evidence="5">Cytoplasm</location>
    </subcellularLocation>
    <text evidence="5">Associates with late stage pre-50S ribosomal subunits.</text>
</comment>
<dbReference type="HAMAP" id="MF_00765">
    <property type="entry name" value="DarP"/>
    <property type="match status" value="1"/>
</dbReference>
<dbReference type="GO" id="GO:1902626">
    <property type="term" value="P:assembly of large subunit precursor of preribosome"/>
    <property type="evidence" value="ECO:0007669"/>
    <property type="project" value="UniProtKB-UniRule"/>
</dbReference>
<dbReference type="GO" id="GO:0005829">
    <property type="term" value="C:cytosol"/>
    <property type="evidence" value="ECO:0007669"/>
    <property type="project" value="TreeGrafter"/>
</dbReference>
<dbReference type="EMBL" id="DOEK01000006">
    <property type="protein sequence ID" value="HBP28605.1"/>
    <property type="molecule type" value="Genomic_DNA"/>
</dbReference>
<gene>
    <name evidence="5" type="primary">darP</name>
    <name evidence="6" type="ORF">DD666_04230</name>
</gene>
<name>A0A356LDL2_9BURK</name>
<comment type="function">
    <text evidence="5">Member of a network of 50S ribosomal subunit biogenesis factors which assembles along the 30S-50S interface, preventing incorrect 23S rRNA structures from forming. Promotes peptidyl transferase center (PTC) maturation.</text>
</comment>
<sequence>MQNADQSDDGPLYDRPSKSQVKRELLAILELGKQVVELPMEKVKQLDLDEKTLEAIRTAQKTTGREGRRRQIHYVGKLLRTADTAAIAKKMDEWEHGSREQTANMHRMETLRDRLIDEDEALTRLLNDYPQADAQALRALIRGARREREQNAALPAGHETQRKHYRALFQAIKLLLTKE</sequence>
<dbReference type="CDD" id="cd16331">
    <property type="entry name" value="YjgA-like"/>
    <property type="match status" value="1"/>
</dbReference>
<comment type="similarity">
    <text evidence="5">Belongs to the DarP family.</text>
</comment>
<dbReference type="InterPro" id="IPR023153">
    <property type="entry name" value="DarP_sf"/>
</dbReference>
<organism evidence="6 7">
    <name type="scientific">Advenella kashmirensis</name>
    <dbReference type="NCBI Taxonomy" id="310575"/>
    <lineage>
        <taxon>Bacteria</taxon>
        <taxon>Pseudomonadati</taxon>
        <taxon>Pseudomonadota</taxon>
        <taxon>Betaproteobacteria</taxon>
        <taxon>Burkholderiales</taxon>
        <taxon>Alcaligenaceae</taxon>
    </lineage>
</organism>
<dbReference type="GO" id="GO:0019843">
    <property type="term" value="F:rRNA binding"/>
    <property type="evidence" value="ECO:0007669"/>
    <property type="project" value="UniProtKB-UniRule"/>
</dbReference>
<dbReference type="SUPFAM" id="SSF158710">
    <property type="entry name" value="PSPTO4464-like"/>
    <property type="match status" value="1"/>
</dbReference>
<evidence type="ECO:0000313" key="7">
    <source>
        <dbReference type="Proteomes" id="UP000264036"/>
    </source>
</evidence>
<evidence type="ECO:0000256" key="5">
    <source>
        <dbReference type="HAMAP-Rule" id="MF_00765"/>
    </source>
</evidence>
<dbReference type="Pfam" id="PF04751">
    <property type="entry name" value="DarP"/>
    <property type="match status" value="1"/>
</dbReference>
<proteinExistence type="inferred from homology"/>
<evidence type="ECO:0000256" key="3">
    <source>
        <dbReference type="ARBA" id="ARBA00022730"/>
    </source>
</evidence>
<dbReference type="AlphaFoldDB" id="A0A356LDL2"/>
<keyword evidence="1 5" id="KW-0963">Cytoplasm</keyword>
<keyword evidence="2 5" id="KW-0690">Ribosome biogenesis</keyword>
<reference evidence="6 7" key="1">
    <citation type="journal article" date="2018" name="Nat. Biotechnol.">
        <title>A standardized bacterial taxonomy based on genome phylogeny substantially revises the tree of life.</title>
        <authorList>
            <person name="Parks D.H."/>
            <person name="Chuvochina M."/>
            <person name="Waite D.W."/>
            <person name="Rinke C."/>
            <person name="Skarshewski A."/>
            <person name="Chaumeil P.A."/>
            <person name="Hugenholtz P."/>
        </authorList>
    </citation>
    <scope>NUCLEOTIDE SEQUENCE [LARGE SCALE GENOMIC DNA]</scope>
    <source>
        <strain evidence="6">UBA10707</strain>
    </source>
</reference>
<dbReference type="Gene3D" id="1.10.60.30">
    <property type="entry name" value="PSPTO4464-like domains"/>
    <property type="match status" value="2"/>
</dbReference>
<evidence type="ECO:0000256" key="2">
    <source>
        <dbReference type="ARBA" id="ARBA00022517"/>
    </source>
</evidence>
<accession>A0A356LDL2</accession>
<dbReference type="Proteomes" id="UP000264036">
    <property type="component" value="Unassembled WGS sequence"/>
</dbReference>
<dbReference type="InterPro" id="IPR006839">
    <property type="entry name" value="DarP"/>
</dbReference>
<evidence type="ECO:0000256" key="1">
    <source>
        <dbReference type="ARBA" id="ARBA00022490"/>
    </source>
</evidence>
<dbReference type="PIRSF" id="PIRSF016183">
    <property type="entry name" value="UCP016183"/>
    <property type="match status" value="1"/>
</dbReference>
<dbReference type="PANTHER" id="PTHR38101">
    <property type="entry name" value="UPF0307 PROTEIN YJGA"/>
    <property type="match status" value="1"/>
</dbReference>
<dbReference type="GO" id="GO:0043022">
    <property type="term" value="F:ribosome binding"/>
    <property type="evidence" value="ECO:0007669"/>
    <property type="project" value="UniProtKB-UniRule"/>
</dbReference>
<comment type="caution">
    <text evidence="6">The sequence shown here is derived from an EMBL/GenBank/DDBJ whole genome shotgun (WGS) entry which is preliminary data.</text>
</comment>
<keyword evidence="3 5" id="KW-0699">rRNA-binding</keyword>
<protein>
    <recommendedName>
        <fullName evidence="5">Dual-action ribosomal maturation protein DarP</fullName>
    </recommendedName>
    <alternativeName>
        <fullName evidence="5">Large ribosomal subunit assembly factor DarP</fullName>
    </alternativeName>
</protein>
<evidence type="ECO:0000313" key="6">
    <source>
        <dbReference type="EMBL" id="HBP28605.1"/>
    </source>
</evidence>
<dbReference type="NCBIfam" id="NF003593">
    <property type="entry name" value="PRK05255.1-1"/>
    <property type="match status" value="1"/>
</dbReference>
<keyword evidence="4 5" id="KW-0694">RNA-binding</keyword>
<dbReference type="PANTHER" id="PTHR38101:SF1">
    <property type="entry name" value="UPF0307 PROTEIN YJGA"/>
    <property type="match status" value="1"/>
</dbReference>